<accession>A0A833M8R9</accession>
<dbReference type="InterPro" id="IPR006151">
    <property type="entry name" value="Shikm_DH/Glu-tRNA_Rdtase"/>
</dbReference>
<dbReference type="EMBL" id="WBZB01000046">
    <property type="protein sequence ID" value="KAB3527182.1"/>
    <property type="molecule type" value="Genomic_DNA"/>
</dbReference>
<gene>
    <name evidence="2" type="ORF">F8153_12730</name>
</gene>
<comment type="caution">
    <text evidence="2">The sequence shown here is derived from an EMBL/GenBank/DDBJ whole genome shotgun (WGS) entry which is preliminary data.</text>
</comment>
<proteinExistence type="predicted"/>
<dbReference type="InterPro" id="IPR036291">
    <property type="entry name" value="NAD(P)-bd_dom_sf"/>
</dbReference>
<dbReference type="Gene3D" id="3.40.50.720">
    <property type="entry name" value="NAD(P)-binding Rossmann-like Domain"/>
    <property type="match status" value="1"/>
</dbReference>
<dbReference type="Proteomes" id="UP000465601">
    <property type="component" value="Unassembled WGS sequence"/>
</dbReference>
<dbReference type="RefSeq" id="WP_151866734.1">
    <property type="nucleotide sequence ID" value="NZ_WBZB01000046.1"/>
</dbReference>
<dbReference type="Pfam" id="PF01488">
    <property type="entry name" value="Shikimate_DH"/>
    <property type="match status" value="1"/>
</dbReference>
<evidence type="ECO:0000259" key="1">
    <source>
        <dbReference type="Pfam" id="PF01488"/>
    </source>
</evidence>
<evidence type="ECO:0000313" key="2">
    <source>
        <dbReference type="EMBL" id="KAB3527182.1"/>
    </source>
</evidence>
<dbReference type="AlphaFoldDB" id="A0A833M8R9"/>
<protein>
    <submittedName>
        <fullName evidence="2">Shikimate dehydrogenase</fullName>
    </submittedName>
</protein>
<sequence length="365" mass="40396">MEKFSFIIHPIEIDDIYRKYKALKYLPQSITERIMTFVPPSIVSEITGLKGKNSRAEGYFIGLPLTSRIMMEYSRELVTKKIIKAGRIAEKMGAKIVGLGAFTSVVGDAGITIAKNLNIAVTTGNTYTVAAAFDATVKACNLLDKRFSDCQVAIVGATGSIGKVCAKLSCREAHNIILIGRRDDKLLELKEELLGIHTDKKIKVTTSISEGLKEADVVITVTSSIDDVIKPHYIKTGAVVCDVARPRDVSKSLIEKRQDVLVIEGGVIEVPSGTNFGFNFGFPKGLSYACMAETMILALEKRYENYSIGRDIDIQKVDEIRKLAEKHGFRLAGLRSFERVIDDTYIDHVKRAIEKRESIKEITLS</sequence>
<evidence type="ECO:0000313" key="3">
    <source>
        <dbReference type="Proteomes" id="UP000465601"/>
    </source>
</evidence>
<reference evidence="2 3" key="1">
    <citation type="submission" date="2019-10" db="EMBL/GenBank/DDBJ databases">
        <title>Alkaliphilus serpentinus sp. nov. and Alkaliphilus pronyensis sp. nov., two novel anaerobic alkaliphilic species isolated from the serpentinized-hosted hydrothermal field of the Prony Bay (New Caledonia).</title>
        <authorList>
            <person name="Postec A."/>
        </authorList>
    </citation>
    <scope>NUCLEOTIDE SEQUENCE [LARGE SCALE GENOMIC DNA]</scope>
    <source>
        <strain evidence="2 3">LacT</strain>
    </source>
</reference>
<feature type="domain" description="Quinate/shikimate 5-dehydrogenase/glutamyl-tRNA reductase" evidence="1">
    <location>
        <begin position="146"/>
        <end position="254"/>
    </location>
</feature>
<dbReference type="SUPFAM" id="SSF51735">
    <property type="entry name" value="NAD(P)-binding Rossmann-fold domains"/>
    <property type="match status" value="1"/>
</dbReference>
<dbReference type="OrthoDB" id="9808814at2"/>
<keyword evidence="3" id="KW-1185">Reference proteome</keyword>
<name>A0A833M8R9_9FIRM</name>
<organism evidence="2 3">
    <name type="scientific">Alkaliphilus serpentinus</name>
    <dbReference type="NCBI Taxonomy" id="1482731"/>
    <lineage>
        <taxon>Bacteria</taxon>
        <taxon>Bacillati</taxon>
        <taxon>Bacillota</taxon>
        <taxon>Clostridia</taxon>
        <taxon>Peptostreptococcales</taxon>
        <taxon>Natronincolaceae</taxon>
        <taxon>Alkaliphilus</taxon>
    </lineage>
</organism>